<gene>
    <name evidence="15" type="ORF">L195_g009170</name>
</gene>
<organism evidence="15 16">
    <name type="scientific">Trifolium pratense</name>
    <name type="common">Red clover</name>
    <dbReference type="NCBI Taxonomy" id="57577"/>
    <lineage>
        <taxon>Eukaryota</taxon>
        <taxon>Viridiplantae</taxon>
        <taxon>Streptophyta</taxon>
        <taxon>Embryophyta</taxon>
        <taxon>Tracheophyta</taxon>
        <taxon>Spermatophyta</taxon>
        <taxon>Magnoliopsida</taxon>
        <taxon>eudicotyledons</taxon>
        <taxon>Gunneridae</taxon>
        <taxon>Pentapetalae</taxon>
        <taxon>rosids</taxon>
        <taxon>fabids</taxon>
        <taxon>Fabales</taxon>
        <taxon>Fabaceae</taxon>
        <taxon>Papilionoideae</taxon>
        <taxon>50 kb inversion clade</taxon>
        <taxon>NPAAA clade</taxon>
        <taxon>Hologalegina</taxon>
        <taxon>IRL clade</taxon>
        <taxon>Trifolieae</taxon>
        <taxon>Trifolium</taxon>
    </lineage>
</organism>
<dbReference type="PROSITE" id="PS50075">
    <property type="entry name" value="CARRIER"/>
    <property type="match status" value="1"/>
</dbReference>
<dbReference type="PANTHER" id="PTHR46153:SF20">
    <property type="entry name" value="ACYL CARRIER PROTEIN 2, CHLOROPLASTIC-RELATED"/>
    <property type="match status" value="1"/>
</dbReference>
<dbReference type="EMBL" id="ASHM01005357">
    <property type="protein sequence ID" value="PNY12539.1"/>
    <property type="molecule type" value="Genomic_DNA"/>
</dbReference>
<dbReference type="Proteomes" id="UP000236291">
    <property type="component" value="Unassembled WGS sequence"/>
</dbReference>
<dbReference type="GO" id="GO:0009507">
    <property type="term" value="C:chloroplast"/>
    <property type="evidence" value="ECO:0007669"/>
    <property type="project" value="UniProtKB-SubCell"/>
</dbReference>
<comment type="subcellular location">
    <subcellularLocation>
        <location evidence="2">Plastid</location>
        <location evidence="2">Chloroplast</location>
    </subcellularLocation>
</comment>
<dbReference type="Gene3D" id="1.10.1200.10">
    <property type="entry name" value="ACP-like"/>
    <property type="match status" value="1"/>
</dbReference>
<evidence type="ECO:0000313" key="16">
    <source>
        <dbReference type="Proteomes" id="UP000236291"/>
    </source>
</evidence>
<keyword evidence="12 13" id="KW-0275">Fatty acid biosynthesis</keyword>
<keyword evidence="9" id="KW-0276">Fatty acid metabolism</keyword>
<feature type="non-terminal residue" evidence="15">
    <location>
        <position position="248"/>
    </location>
</feature>
<dbReference type="InterPro" id="IPR006162">
    <property type="entry name" value="Ppantetheine_attach_site"/>
</dbReference>
<dbReference type="HAMAP" id="MF_01217">
    <property type="entry name" value="Acyl_carrier"/>
    <property type="match status" value="1"/>
</dbReference>
<evidence type="ECO:0000313" key="15">
    <source>
        <dbReference type="EMBL" id="PNY12539.1"/>
    </source>
</evidence>
<evidence type="ECO:0000256" key="4">
    <source>
        <dbReference type="ARBA" id="ARBA00022450"/>
    </source>
</evidence>
<keyword evidence="5 13" id="KW-0444">Lipid biosynthesis</keyword>
<proteinExistence type="inferred from homology"/>
<keyword evidence="7" id="KW-0597">Phosphoprotein</keyword>
<feature type="domain" description="Carrier" evidence="14">
    <location>
        <begin position="117"/>
        <end position="192"/>
    </location>
</feature>
<protein>
    <recommendedName>
        <fullName evidence="13">Acyl carrier protein</fullName>
    </recommendedName>
</protein>
<dbReference type="STRING" id="57577.A0A2K3PB68"/>
<keyword evidence="6" id="KW-0150">Chloroplast</keyword>
<comment type="function">
    <text evidence="1 13">Carrier of the growing fatty acid chain in fatty acid biosynthesis.</text>
</comment>
<keyword evidence="4 13" id="KW-0596">Phosphopantetheine</keyword>
<accession>A0A2K3PB68</accession>
<keyword evidence="11" id="KW-0443">Lipid metabolism</keyword>
<keyword evidence="10" id="KW-0809">Transit peptide</keyword>
<dbReference type="Pfam" id="PF00550">
    <property type="entry name" value="PP-binding"/>
    <property type="match status" value="1"/>
</dbReference>
<dbReference type="InterPro" id="IPR020806">
    <property type="entry name" value="PKS_PP-bd"/>
</dbReference>
<dbReference type="SMART" id="SM00823">
    <property type="entry name" value="PKS_PP"/>
    <property type="match status" value="1"/>
</dbReference>
<dbReference type="InterPro" id="IPR003231">
    <property type="entry name" value="ACP"/>
</dbReference>
<evidence type="ECO:0000256" key="11">
    <source>
        <dbReference type="ARBA" id="ARBA00023098"/>
    </source>
</evidence>
<dbReference type="GO" id="GO:0000036">
    <property type="term" value="F:acyl carrier activity"/>
    <property type="evidence" value="ECO:0007669"/>
    <property type="project" value="InterPro"/>
</dbReference>
<dbReference type="InterPro" id="IPR036736">
    <property type="entry name" value="ACP-like_sf"/>
</dbReference>
<dbReference type="InterPro" id="IPR009081">
    <property type="entry name" value="PP-bd_ACP"/>
</dbReference>
<dbReference type="InterPro" id="IPR044813">
    <property type="entry name" value="ACP_chloroplastic"/>
</dbReference>
<evidence type="ECO:0000256" key="8">
    <source>
        <dbReference type="ARBA" id="ARBA00022640"/>
    </source>
</evidence>
<dbReference type="AlphaFoldDB" id="A0A2K3PB68"/>
<evidence type="ECO:0000256" key="9">
    <source>
        <dbReference type="ARBA" id="ARBA00022832"/>
    </source>
</evidence>
<evidence type="ECO:0000256" key="7">
    <source>
        <dbReference type="ARBA" id="ARBA00022553"/>
    </source>
</evidence>
<reference evidence="15 16" key="2">
    <citation type="journal article" date="2017" name="Front. Plant Sci.">
        <title>Gene Classification and Mining of Molecular Markers Useful in Red Clover (Trifolium pratense) Breeding.</title>
        <authorList>
            <person name="Istvanek J."/>
            <person name="Dluhosova J."/>
            <person name="Dluhos P."/>
            <person name="Patkova L."/>
            <person name="Nedelnik J."/>
            <person name="Repkova J."/>
        </authorList>
    </citation>
    <scope>NUCLEOTIDE SEQUENCE [LARGE SCALE GENOMIC DNA]</scope>
    <source>
        <strain evidence="16">cv. Tatra</strain>
        <tissue evidence="15">Young leaves</tissue>
    </source>
</reference>
<evidence type="ECO:0000259" key="14">
    <source>
        <dbReference type="PROSITE" id="PS50075"/>
    </source>
</evidence>
<sequence length="248" mass="27410">MENIAEGCAKGKRPTAASAYAKRARLSISVMLLLSLRLSIRARFHLPMIVTLMVKNKTRFFIIFNRFAAYNANSVRSPVTSTAGQRSSLISSYGRWNVPFSSQPRPIRLTVSCAAKPQTVEKVAQIVKKQLALPDDSNVTGDSKFAALGADSLDTVEIVMGLEEEFGISVEEDSAQSISTVQEAADLIEDIIKKERVPDDRALAEHETVDAEFHEKVAENERVPEDLALAEHDIVAEEEEEDLAEKHK</sequence>
<keyword evidence="8" id="KW-0934">Plastid</keyword>
<comment type="similarity">
    <text evidence="3">Belongs to the acyl carrier protein (ACP) family.</text>
</comment>
<evidence type="ECO:0000256" key="3">
    <source>
        <dbReference type="ARBA" id="ARBA00010930"/>
    </source>
</evidence>
<name>A0A2K3PB68_TRIPR</name>
<dbReference type="PROSITE" id="PS00012">
    <property type="entry name" value="PHOSPHOPANTETHEINE"/>
    <property type="match status" value="1"/>
</dbReference>
<reference evidence="15 16" key="1">
    <citation type="journal article" date="2014" name="Am. J. Bot.">
        <title>Genome assembly and annotation for red clover (Trifolium pratense; Fabaceae).</title>
        <authorList>
            <person name="Istvanek J."/>
            <person name="Jaros M."/>
            <person name="Krenek A."/>
            <person name="Repkova J."/>
        </authorList>
    </citation>
    <scope>NUCLEOTIDE SEQUENCE [LARGE SCALE GENOMIC DNA]</scope>
    <source>
        <strain evidence="16">cv. Tatra</strain>
        <tissue evidence="15">Young leaves</tissue>
    </source>
</reference>
<dbReference type="GO" id="GO:0031177">
    <property type="term" value="F:phosphopantetheine binding"/>
    <property type="evidence" value="ECO:0007669"/>
    <property type="project" value="InterPro"/>
</dbReference>
<evidence type="ECO:0000256" key="6">
    <source>
        <dbReference type="ARBA" id="ARBA00022528"/>
    </source>
</evidence>
<comment type="caution">
    <text evidence="15">The sequence shown here is derived from an EMBL/GenBank/DDBJ whole genome shotgun (WGS) entry which is preliminary data.</text>
</comment>
<dbReference type="PANTHER" id="PTHR46153">
    <property type="entry name" value="ACYL CARRIER PROTEIN"/>
    <property type="match status" value="1"/>
</dbReference>
<dbReference type="NCBIfam" id="TIGR00517">
    <property type="entry name" value="acyl_carrier"/>
    <property type="match status" value="1"/>
</dbReference>
<evidence type="ECO:0000256" key="12">
    <source>
        <dbReference type="ARBA" id="ARBA00023160"/>
    </source>
</evidence>
<evidence type="ECO:0000256" key="5">
    <source>
        <dbReference type="ARBA" id="ARBA00022516"/>
    </source>
</evidence>
<evidence type="ECO:0000256" key="13">
    <source>
        <dbReference type="RuleBase" id="RU000722"/>
    </source>
</evidence>
<evidence type="ECO:0000256" key="10">
    <source>
        <dbReference type="ARBA" id="ARBA00022946"/>
    </source>
</evidence>
<dbReference type="SUPFAM" id="SSF47336">
    <property type="entry name" value="ACP-like"/>
    <property type="match status" value="1"/>
</dbReference>
<evidence type="ECO:0000256" key="2">
    <source>
        <dbReference type="ARBA" id="ARBA00004229"/>
    </source>
</evidence>
<evidence type="ECO:0000256" key="1">
    <source>
        <dbReference type="ARBA" id="ARBA00003180"/>
    </source>
</evidence>